<keyword evidence="4" id="KW-1185">Reference proteome</keyword>
<gene>
    <name evidence="3" type="ORF">Q5Y73_01885</name>
</gene>
<dbReference type="InterPro" id="IPR050249">
    <property type="entry name" value="Pseudomonas-type_ThrB"/>
</dbReference>
<dbReference type="InterPro" id="IPR000719">
    <property type="entry name" value="Prot_kinase_dom"/>
</dbReference>
<sequence>MEKRIVSLFNDHILMEAAEKFAIPYHTIKLIGKHQSFVFEYSLKGKPYILRITHESHRSVDMIMAELDWIIYLSENGVSVSKPIPSVHNQFVEVLACSNATFIATSFEKSPGHRPGPSDWNPEALKAQGEITGYMHKLAKGFRPKNKRYEWDDNDFISNADLYIPKSQEKVLFNYKELIEDLHELPKGSDVYGIIHGDILGSNFFIENGKITLFDFDESSYSWFMNDIAIQIFYCSINMNGHVDEESSHYFTKHFFEGYFKQNHLDENWFEQIPFFLKLREFILYTAIYKSHDLSKLDDWTQGFMNERQVRLENKAPFISIDFTKYAI</sequence>
<dbReference type="InterPro" id="IPR002575">
    <property type="entry name" value="Aminoglycoside_PTrfase"/>
</dbReference>
<comment type="similarity">
    <text evidence="1">Belongs to the pseudomonas-type ThrB family.</text>
</comment>
<reference evidence="3 4" key="1">
    <citation type="submission" date="2023-08" db="EMBL/GenBank/DDBJ databases">
        <authorList>
            <person name="Park J.-S."/>
        </authorList>
    </citation>
    <scope>NUCLEOTIDE SEQUENCE [LARGE SCALE GENOMIC DNA]</scope>
    <source>
        <strain evidence="3 4">2205SS18-9</strain>
    </source>
</reference>
<dbReference type="InterPro" id="IPR011009">
    <property type="entry name" value="Kinase-like_dom_sf"/>
</dbReference>
<dbReference type="PANTHER" id="PTHR21064:SF6">
    <property type="entry name" value="AMINOGLYCOSIDE PHOSPHOTRANSFERASE DOMAIN-CONTAINING PROTEIN"/>
    <property type="match status" value="1"/>
</dbReference>
<dbReference type="PANTHER" id="PTHR21064">
    <property type="entry name" value="AMINOGLYCOSIDE PHOSPHOTRANSFERASE DOMAIN-CONTAINING PROTEIN-RELATED"/>
    <property type="match status" value="1"/>
</dbReference>
<proteinExistence type="inferred from homology"/>
<evidence type="ECO:0000313" key="4">
    <source>
        <dbReference type="Proteomes" id="UP001231941"/>
    </source>
</evidence>
<dbReference type="Pfam" id="PF01636">
    <property type="entry name" value="APH"/>
    <property type="match status" value="1"/>
</dbReference>
<evidence type="ECO:0000313" key="3">
    <source>
        <dbReference type="EMBL" id="MDP5272849.1"/>
    </source>
</evidence>
<organism evidence="3 4">
    <name type="scientific">Chengkuizengella axinellae</name>
    <dbReference type="NCBI Taxonomy" id="3064388"/>
    <lineage>
        <taxon>Bacteria</taxon>
        <taxon>Bacillati</taxon>
        <taxon>Bacillota</taxon>
        <taxon>Bacilli</taxon>
        <taxon>Bacillales</taxon>
        <taxon>Paenibacillaceae</taxon>
        <taxon>Chengkuizengella</taxon>
    </lineage>
</organism>
<feature type="domain" description="Protein kinase" evidence="2">
    <location>
        <begin position="25"/>
        <end position="328"/>
    </location>
</feature>
<name>A0ABT9IVL0_9BACL</name>
<dbReference type="Proteomes" id="UP001231941">
    <property type="component" value="Unassembled WGS sequence"/>
</dbReference>
<dbReference type="PROSITE" id="PS50011">
    <property type="entry name" value="PROTEIN_KINASE_DOM"/>
    <property type="match status" value="1"/>
</dbReference>
<comment type="caution">
    <text evidence="3">The sequence shown here is derived from an EMBL/GenBank/DDBJ whole genome shotgun (WGS) entry which is preliminary data.</text>
</comment>
<evidence type="ECO:0000259" key="2">
    <source>
        <dbReference type="PROSITE" id="PS50011"/>
    </source>
</evidence>
<dbReference type="RefSeq" id="WP_305990152.1">
    <property type="nucleotide sequence ID" value="NZ_JAVAMP010000001.1"/>
</dbReference>
<evidence type="ECO:0000256" key="1">
    <source>
        <dbReference type="ARBA" id="ARBA00038240"/>
    </source>
</evidence>
<protein>
    <submittedName>
        <fullName evidence="3">Phosphotransferase</fullName>
    </submittedName>
</protein>
<dbReference type="SUPFAM" id="SSF56112">
    <property type="entry name" value="Protein kinase-like (PK-like)"/>
    <property type="match status" value="1"/>
</dbReference>
<dbReference type="EMBL" id="JAVAMP010000001">
    <property type="protein sequence ID" value="MDP5272849.1"/>
    <property type="molecule type" value="Genomic_DNA"/>
</dbReference>
<accession>A0ABT9IVL0</accession>
<dbReference type="Gene3D" id="3.90.1200.10">
    <property type="match status" value="1"/>
</dbReference>